<dbReference type="RefSeq" id="YP_009278826.1">
    <property type="nucleotide sequence ID" value="NC_031010.1"/>
</dbReference>
<evidence type="ECO:0000313" key="1">
    <source>
        <dbReference type="EMBL" id="ANZ49573.1"/>
    </source>
</evidence>
<dbReference type="EMBL" id="KX397369">
    <property type="protein sequence ID" value="ANZ49573.1"/>
    <property type="molecule type" value="Genomic_DNA"/>
</dbReference>
<sequence length="30" mass="3712">MDNEQRKHLKVIVARYANRLLKQMKEKEKN</sequence>
<proteinExistence type="predicted"/>
<dbReference type="GeneID" id="29062065"/>
<name>A0A1B2IE87_9CAUD</name>
<organism evidence="1 2">
    <name type="scientific">Erwinia phage vB_EamM_Kwan</name>
    <dbReference type="NCBI Taxonomy" id="1883374"/>
    <lineage>
        <taxon>Viruses</taxon>
        <taxon>Duplodnaviria</taxon>
        <taxon>Heunggongvirae</taxon>
        <taxon>Uroviricota</taxon>
        <taxon>Caudoviricetes</taxon>
        <taxon>Chimalliviridae</taxon>
        <taxon>Wellingtonvirus</taxon>
        <taxon>Wellingtonvirus wellington</taxon>
    </lineage>
</organism>
<gene>
    <name evidence="1" type="ORF">KWAN_221</name>
</gene>
<protein>
    <submittedName>
        <fullName evidence="1">Uncharacterized protein</fullName>
    </submittedName>
</protein>
<dbReference type="KEGG" id="vg:29062065"/>
<evidence type="ECO:0000313" key="2">
    <source>
        <dbReference type="Proteomes" id="UP000202923"/>
    </source>
</evidence>
<accession>A0A1B2IE87</accession>
<reference evidence="1 2" key="1">
    <citation type="submission" date="2016-06" db="EMBL/GenBank/DDBJ databases">
        <authorList>
            <person name="Kjaerup R.B."/>
            <person name="Dalgaard T.S."/>
            <person name="Juul-Madsen H.R."/>
        </authorList>
    </citation>
    <scope>NUCLEOTIDE SEQUENCE [LARGE SCALE GENOMIC DNA]</scope>
</reference>
<dbReference type="Proteomes" id="UP000202923">
    <property type="component" value="Genome"/>
</dbReference>